<sequence length="268" mass="29652">MTCADTPLDATEAGLGAPHAPRDFFDIKGWIQDGDIVLFDWFLRRQRQQGEPGDLLELGAFLGQSAILMGSYLADGQVFTVCDLFESAAADPDNAREMRECYPTLTRDAFEVNYLSFHDNLPRIVQASSSVLQKVVRADSCRFVHIDASHLYNQVRRDIHTARDVLGNNGVVVLDDYRSEHTPGVACATWQAVLETGLKPICVSGYKFYGTWGDAAAAQEKLAVALERRGDFRLQVEDVAGHKLLMAFAEEVVRPALPVSRHRAAPQS</sequence>
<dbReference type="InterPro" id="IPR029063">
    <property type="entry name" value="SAM-dependent_MTases_sf"/>
</dbReference>
<protein>
    <submittedName>
        <fullName evidence="1">Methyltransferase domain-containing protein</fullName>
    </submittedName>
</protein>
<dbReference type="Pfam" id="PF13578">
    <property type="entry name" value="Methyltransf_24"/>
    <property type="match status" value="1"/>
</dbReference>
<keyword evidence="1" id="KW-0489">Methyltransferase</keyword>
<dbReference type="GO" id="GO:0008168">
    <property type="term" value="F:methyltransferase activity"/>
    <property type="evidence" value="ECO:0007669"/>
    <property type="project" value="UniProtKB-KW"/>
</dbReference>
<dbReference type="SUPFAM" id="SSF53335">
    <property type="entry name" value="S-adenosyl-L-methionine-dependent methyltransferases"/>
    <property type="match status" value="1"/>
</dbReference>
<accession>A0A1H9WTR0</accession>
<evidence type="ECO:0000313" key="1">
    <source>
        <dbReference type="EMBL" id="SES37159.1"/>
    </source>
</evidence>
<proteinExistence type="predicted"/>
<gene>
    <name evidence="1" type="ORF">SAMN05216195_112210</name>
</gene>
<organism evidence="1 2">
    <name type="scientific">Lentzea flaviverrucosa</name>
    <dbReference type="NCBI Taxonomy" id="200379"/>
    <lineage>
        <taxon>Bacteria</taxon>
        <taxon>Bacillati</taxon>
        <taxon>Actinomycetota</taxon>
        <taxon>Actinomycetes</taxon>
        <taxon>Pseudonocardiales</taxon>
        <taxon>Pseudonocardiaceae</taxon>
        <taxon>Lentzea</taxon>
    </lineage>
</organism>
<dbReference type="Gene3D" id="3.40.50.150">
    <property type="entry name" value="Vaccinia Virus protein VP39"/>
    <property type="match status" value="1"/>
</dbReference>
<dbReference type="RefSeq" id="WP_090069517.1">
    <property type="nucleotide sequence ID" value="NZ_FOFT01000012.1"/>
</dbReference>
<reference evidence="2" key="1">
    <citation type="submission" date="2016-10" db="EMBL/GenBank/DDBJ databases">
        <authorList>
            <person name="Varghese N."/>
            <person name="Submissions S."/>
        </authorList>
    </citation>
    <scope>NUCLEOTIDE SEQUENCE [LARGE SCALE GENOMIC DNA]</scope>
    <source>
        <strain evidence="2">CGMCC 4.578</strain>
    </source>
</reference>
<dbReference type="AlphaFoldDB" id="A0A1H9WTR0"/>
<keyword evidence="1" id="KW-0808">Transferase</keyword>
<dbReference type="OrthoDB" id="3346627at2"/>
<name>A0A1H9WTR0_9PSEU</name>
<keyword evidence="2" id="KW-1185">Reference proteome</keyword>
<dbReference type="Proteomes" id="UP000199028">
    <property type="component" value="Unassembled WGS sequence"/>
</dbReference>
<dbReference type="GO" id="GO:0032259">
    <property type="term" value="P:methylation"/>
    <property type="evidence" value="ECO:0007669"/>
    <property type="project" value="UniProtKB-KW"/>
</dbReference>
<evidence type="ECO:0000313" key="2">
    <source>
        <dbReference type="Proteomes" id="UP000199028"/>
    </source>
</evidence>
<dbReference type="EMBL" id="FOFT01000012">
    <property type="protein sequence ID" value="SES37159.1"/>
    <property type="molecule type" value="Genomic_DNA"/>
</dbReference>